<keyword evidence="4" id="KW-1185">Reference proteome</keyword>
<name>A0ABD3P4V2_9STRA</name>
<dbReference type="AlphaFoldDB" id="A0ABD3P4V2"/>
<sequence>MMSIRLFSSLILVQSLRLSSGFSAWLPCHRSLEEDEIIMNSRVVSAPVDTGGSDTIVKLAVYDASGKRVDENSIVWIEDEITESYTSISFHIQVDPSTSIGLTDIQFVVETYPFMNKSQSPQIAPSPPNVGAPSPHVPSATAPHMTAIKVPITGFTATSKGGGVLCDGKRSHARGKTGFVKYDVLTNTLKRNLESDGDGAQTISEIWAGWSENHGKHPIAFSDTIVKLAVYDASGKRVDENSIIWIEDELTASSTSISFHIRVDPSTSTGLTDIQFVVETYPFMNKAPSLQIAPSPPDVGI</sequence>
<evidence type="ECO:0000256" key="2">
    <source>
        <dbReference type="SAM" id="SignalP"/>
    </source>
</evidence>
<gene>
    <name evidence="3" type="ORF">HJC23_005223</name>
</gene>
<organism evidence="3 4">
    <name type="scientific">Cyclotella cryptica</name>
    <dbReference type="NCBI Taxonomy" id="29204"/>
    <lineage>
        <taxon>Eukaryota</taxon>
        <taxon>Sar</taxon>
        <taxon>Stramenopiles</taxon>
        <taxon>Ochrophyta</taxon>
        <taxon>Bacillariophyta</taxon>
        <taxon>Coscinodiscophyceae</taxon>
        <taxon>Thalassiosirophycidae</taxon>
        <taxon>Stephanodiscales</taxon>
        <taxon>Stephanodiscaceae</taxon>
        <taxon>Cyclotella</taxon>
    </lineage>
</organism>
<comment type="caution">
    <text evidence="3">The sequence shown here is derived from an EMBL/GenBank/DDBJ whole genome shotgun (WGS) entry which is preliminary data.</text>
</comment>
<evidence type="ECO:0000313" key="4">
    <source>
        <dbReference type="Proteomes" id="UP001516023"/>
    </source>
</evidence>
<accession>A0ABD3P4V2</accession>
<dbReference type="Proteomes" id="UP001516023">
    <property type="component" value="Unassembled WGS sequence"/>
</dbReference>
<protein>
    <submittedName>
        <fullName evidence="3">Uncharacterized protein</fullName>
    </submittedName>
</protein>
<feature type="chain" id="PRO_5044854819" evidence="2">
    <location>
        <begin position="22"/>
        <end position="301"/>
    </location>
</feature>
<dbReference type="EMBL" id="JABMIG020000283">
    <property type="protein sequence ID" value="KAL3782549.1"/>
    <property type="molecule type" value="Genomic_DNA"/>
</dbReference>
<keyword evidence="2" id="KW-0732">Signal</keyword>
<evidence type="ECO:0000256" key="1">
    <source>
        <dbReference type="SAM" id="MobiDB-lite"/>
    </source>
</evidence>
<proteinExistence type="predicted"/>
<feature type="signal peptide" evidence="2">
    <location>
        <begin position="1"/>
        <end position="21"/>
    </location>
</feature>
<evidence type="ECO:0000313" key="3">
    <source>
        <dbReference type="EMBL" id="KAL3782549.1"/>
    </source>
</evidence>
<reference evidence="3 4" key="1">
    <citation type="journal article" date="2020" name="G3 (Bethesda)">
        <title>Improved Reference Genome for Cyclotella cryptica CCMP332, a Model for Cell Wall Morphogenesis, Salinity Adaptation, and Lipid Production in Diatoms (Bacillariophyta).</title>
        <authorList>
            <person name="Roberts W.R."/>
            <person name="Downey K.M."/>
            <person name="Ruck E.C."/>
            <person name="Traller J.C."/>
            <person name="Alverson A.J."/>
        </authorList>
    </citation>
    <scope>NUCLEOTIDE SEQUENCE [LARGE SCALE GENOMIC DNA]</scope>
    <source>
        <strain evidence="3 4">CCMP332</strain>
    </source>
</reference>
<feature type="region of interest" description="Disordered" evidence="1">
    <location>
        <begin position="119"/>
        <end position="138"/>
    </location>
</feature>